<dbReference type="AlphaFoldDB" id="A0AAW0I0X9"/>
<feature type="region of interest" description="Disordered" evidence="1">
    <location>
        <begin position="122"/>
        <end position="198"/>
    </location>
</feature>
<evidence type="ECO:0000259" key="2">
    <source>
        <dbReference type="Pfam" id="PF15442"/>
    </source>
</evidence>
<organism evidence="3 4">
    <name type="scientific">Myodes glareolus</name>
    <name type="common">Bank vole</name>
    <name type="synonym">Clethrionomys glareolus</name>
    <dbReference type="NCBI Taxonomy" id="447135"/>
    <lineage>
        <taxon>Eukaryota</taxon>
        <taxon>Metazoa</taxon>
        <taxon>Chordata</taxon>
        <taxon>Craniata</taxon>
        <taxon>Vertebrata</taxon>
        <taxon>Euteleostomi</taxon>
        <taxon>Mammalia</taxon>
        <taxon>Eutheria</taxon>
        <taxon>Euarchontoglires</taxon>
        <taxon>Glires</taxon>
        <taxon>Rodentia</taxon>
        <taxon>Myomorpha</taxon>
        <taxon>Muroidea</taxon>
        <taxon>Cricetidae</taxon>
        <taxon>Arvicolinae</taxon>
        <taxon>Myodes</taxon>
    </lineage>
</organism>
<sequence>MKTSSVDGEMSLISLMHSPSKFLALPPAPNLEQTQNNNPLHAYEGTKHNQYALLLPFAHPDIQQPLNYTDVGSLRQKLLSDNATVGSSSLGLEEPEVLQSVTVSSINFADILVRTQHQDLLEGEDTGGSEKVIENKESKVKKSVPKSPSDKTKRNRENNSKKTQVLKPSSNRVKAQDKPTSLKMVRNSPDISNDTLKKPPTHLDMHILEYVQVFHPLGKKNDKKTGISSLQLN</sequence>
<evidence type="ECO:0000256" key="1">
    <source>
        <dbReference type="SAM" id="MobiDB-lite"/>
    </source>
</evidence>
<comment type="caution">
    <text evidence="3">The sequence shown here is derived from an EMBL/GenBank/DDBJ whole genome shotgun (WGS) entry which is preliminary data.</text>
</comment>
<feature type="compositionally biased region" description="Basic and acidic residues" evidence="1">
    <location>
        <begin position="148"/>
        <end position="160"/>
    </location>
</feature>
<feature type="compositionally biased region" description="Polar residues" evidence="1">
    <location>
        <begin position="161"/>
        <end position="173"/>
    </location>
</feature>
<dbReference type="InterPro" id="IPR027898">
    <property type="entry name" value="DUF4629"/>
</dbReference>
<evidence type="ECO:0000313" key="3">
    <source>
        <dbReference type="EMBL" id="KAK7807938.1"/>
    </source>
</evidence>
<keyword evidence="4" id="KW-1185">Reference proteome</keyword>
<dbReference type="EMBL" id="JBBHLL010000255">
    <property type="protein sequence ID" value="KAK7807938.1"/>
    <property type="molecule type" value="Genomic_DNA"/>
</dbReference>
<gene>
    <name evidence="3" type="ORF">U0070_000901</name>
</gene>
<protein>
    <recommendedName>
        <fullName evidence="2">DUF4629 domain-containing protein</fullName>
    </recommendedName>
</protein>
<feature type="domain" description="DUF4629" evidence="2">
    <location>
        <begin position="130"/>
        <end position="221"/>
    </location>
</feature>
<feature type="compositionally biased region" description="Basic and acidic residues" evidence="1">
    <location>
        <begin position="131"/>
        <end position="140"/>
    </location>
</feature>
<dbReference type="InterPro" id="IPR040292">
    <property type="entry name" value="C2orf78-like"/>
</dbReference>
<reference evidence="3 4" key="1">
    <citation type="journal article" date="2023" name="bioRxiv">
        <title>Conserved and derived expression patterns and positive selection on dental genes reveal complex evolutionary context of ever-growing rodent molars.</title>
        <authorList>
            <person name="Calamari Z.T."/>
            <person name="Song A."/>
            <person name="Cohen E."/>
            <person name="Akter M."/>
            <person name="Roy R.D."/>
            <person name="Hallikas O."/>
            <person name="Christensen M.M."/>
            <person name="Li P."/>
            <person name="Marangoni P."/>
            <person name="Jernvall J."/>
            <person name="Klein O.D."/>
        </authorList>
    </citation>
    <scope>NUCLEOTIDE SEQUENCE [LARGE SCALE GENOMIC DNA]</scope>
    <source>
        <strain evidence="3">V071</strain>
    </source>
</reference>
<evidence type="ECO:0000313" key="4">
    <source>
        <dbReference type="Proteomes" id="UP001488838"/>
    </source>
</evidence>
<dbReference type="PANTHER" id="PTHR31466">
    <property type="entry name" value="GENE 5591-RELATED"/>
    <property type="match status" value="1"/>
</dbReference>
<dbReference type="Proteomes" id="UP001488838">
    <property type="component" value="Unassembled WGS sequence"/>
</dbReference>
<proteinExistence type="predicted"/>
<name>A0AAW0I0X9_MYOGA</name>
<dbReference type="Pfam" id="PF15442">
    <property type="entry name" value="DUF4629"/>
    <property type="match status" value="1"/>
</dbReference>
<dbReference type="PANTHER" id="PTHR31466:SF1">
    <property type="entry name" value="RIKEN CDNA 4930433I11 GENE"/>
    <property type="match status" value="1"/>
</dbReference>
<accession>A0AAW0I0X9</accession>